<dbReference type="Gene3D" id="2.30.110.10">
    <property type="entry name" value="Electron Transport, Fmn-binding Protein, Chain A"/>
    <property type="match status" value="1"/>
</dbReference>
<dbReference type="PANTHER" id="PTHR35176">
    <property type="entry name" value="HEME OXYGENASE HI_0854-RELATED"/>
    <property type="match status" value="1"/>
</dbReference>
<evidence type="ECO:0000259" key="2">
    <source>
        <dbReference type="Pfam" id="PF01243"/>
    </source>
</evidence>
<sequence>MTPDQVIEVMDKPISRELLASSIPARFSYVGLDGDPRVVPIGFHWNGAELVIATVPTSAKVKALRANPRVAITIDTDGFPPRVLLVRGSARLDEVEGIPEEYLAAAHKVVPDDQYAEWEAGVRALYQRMTRITVTPDWAKLLDFETTLPKAVEDLVRAQQG</sequence>
<keyword evidence="1" id="KW-0560">Oxidoreductase</keyword>
<keyword evidence="4" id="KW-1185">Reference proteome</keyword>
<dbReference type="AlphaFoldDB" id="A0A318LLE4"/>
<dbReference type="InterPro" id="IPR052019">
    <property type="entry name" value="F420H2_bilvrd_red/Heme_oxyg"/>
</dbReference>
<evidence type="ECO:0000313" key="3">
    <source>
        <dbReference type="EMBL" id="PXY35422.1"/>
    </source>
</evidence>
<gene>
    <name evidence="3" type="ORF">BA062_07735</name>
</gene>
<organism evidence="3 4">
    <name type="scientific">Prauserella flavalba</name>
    <dbReference type="NCBI Taxonomy" id="1477506"/>
    <lineage>
        <taxon>Bacteria</taxon>
        <taxon>Bacillati</taxon>
        <taxon>Actinomycetota</taxon>
        <taxon>Actinomycetes</taxon>
        <taxon>Pseudonocardiales</taxon>
        <taxon>Pseudonocardiaceae</taxon>
        <taxon>Prauserella</taxon>
    </lineage>
</organism>
<dbReference type="GO" id="GO:0005829">
    <property type="term" value="C:cytosol"/>
    <property type="evidence" value="ECO:0007669"/>
    <property type="project" value="TreeGrafter"/>
</dbReference>
<evidence type="ECO:0000313" key="4">
    <source>
        <dbReference type="Proteomes" id="UP000247892"/>
    </source>
</evidence>
<protein>
    <submittedName>
        <fullName evidence="3">Pyridoxamine 5-phosphate oxidase</fullName>
    </submittedName>
</protein>
<dbReference type="EMBL" id="MASU01000005">
    <property type="protein sequence ID" value="PXY35422.1"/>
    <property type="molecule type" value="Genomic_DNA"/>
</dbReference>
<dbReference type="OrthoDB" id="156845at2"/>
<dbReference type="RefSeq" id="WP_110335416.1">
    <property type="nucleotide sequence ID" value="NZ_MASU01000005.1"/>
</dbReference>
<proteinExistence type="predicted"/>
<comment type="caution">
    <text evidence="3">The sequence shown here is derived from an EMBL/GenBank/DDBJ whole genome shotgun (WGS) entry which is preliminary data.</text>
</comment>
<accession>A0A318LLE4</accession>
<dbReference type="InterPro" id="IPR012349">
    <property type="entry name" value="Split_barrel_FMN-bd"/>
</dbReference>
<feature type="domain" description="Pyridoxamine 5'-phosphate oxidase N-terminal" evidence="2">
    <location>
        <begin position="16"/>
        <end position="102"/>
    </location>
</feature>
<evidence type="ECO:0000256" key="1">
    <source>
        <dbReference type="ARBA" id="ARBA00023002"/>
    </source>
</evidence>
<dbReference type="SUPFAM" id="SSF50475">
    <property type="entry name" value="FMN-binding split barrel"/>
    <property type="match status" value="1"/>
</dbReference>
<name>A0A318LLE4_9PSEU</name>
<dbReference type="GO" id="GO:0016627">
    <property type="term" value="F:oxidoreductase activity, acting on the CH-CH group of donors"/>
    <property type="evidence" value="ECO:0007669"/>
    <property type="project" value="TreeGrafter"/>
</dbReference>
<dbReference type="Proteomes" id="UP000247892">
    <property type="component" value="Unassembled WGS sequence"/>
</dbReference>
<dbReference type="PANTHER" id="PTHR35176:SF6">
    <property type="entry name" value="HEME OXYGENASE HI_0854-RELATED"/>
    <property type="match status" value="1"/>
</dbReference>
<reference evidence="3 4" key="1">
    <citation type="submission" date="2016-07" db="EMBL/GenBank/DDBJ databases">
        <title>Draft genome sequence of Prauserella sp. YIM 121212, isolated from alkaline soil.</title>
        <authorList>
            <person name="Ruckert C."/>
            <person name="Albersmeier A."/>
            <person name="Jiang C.-L."/>
            <person name="Jiang Y."/>
            <person name="Kalinowski J."/>
            <person name="Schneider O."/>
            <person name="Winkler A."/>
            <person name="Zotchev S.B."/>
        </authorList>
    </citation>
    <scope>NUCLEOTIDE SEQUENCE [LARGE SCALE GENOMIC DNA]</scope>
    <source>
        <strain evidence="3 4">YIM 121212</strain>
    </source>
</reference>
<dbReference type="Pfam" id="PF01243">
    <property type="entry name" value="PNPOx_N"/>
    <property type="match status" value="1"/>
</dbReference>
<dbReference type="InterPro" id="IPR011576">
    <property type="entry name" value="Pyridox_Oxase_N"/>
</dbReference>
<dbReference type="GO" id="GO:0070967">
    <property type="term" value="F:coenzyme F420 binding"/>
    <property type="evidence" value="ECO:0007669"/>
    <property type="project" value="TreeGrafter"/>
</dbReference>